<dbReference type="Pfam" id="PF01827">
    <property type="entry name" value="FTH"/>
    <property type="match status" value="1"/>
</dbReference>
<dbReference type="UCSC" id="K10G4.10">
    <property type="organism name" value="c. elegans"/>
</dbReference>
<dbReference type="WormBase" id="K10G4.10">
    <property type="protein sequence ID" value="CE53089"/>
    <property type="gene ID" value="WBGene00044202"/>
</dbReference>
<dbReference type="PANTHER" id="PTHR23015">
    <property type="entry name" value="UNCHARACTERIZED C.ELEGANS PROTEIN"/>
    <property type="match status" value="1"/>
</dbReference>
<dbReference type="Pfam" id="PF00646">
    <property type="entry name" value="F-box"/>
    <property type="match status" value="1"/>
</dbReference>
<dbReference type="STRING" id="6239.K10G4.10.1"/>
<dbReference type="FunCoup" id="Q564R7">
    <property type="interactions" value="4"/>
</dbReference>
<dbReference type="SMART" id="SM00256">
    <property type="entry name" value="FBOX"/>
    <property type="match status" value="1"/>
</dbReference>
<dbReference type="InterPro" id="IPR001810">
    <property type="entry name" value="F-box_dom"/>
</dbReference>
<dbReference type="InParanoid" id="Q564R7"/>
<dbReference type="Bgee" id="WBGene00044202">
    <property type="expression patterns" value="Expressed in embryo and 1 other cell type or tissue"/>
</dbReference>
<dbReference type="EMBL" id="BX284605">
    <property type="protein sequence ID" value="CAI79212.4"/>
    <property type="molecule type" value="Genomic_DNA"/>
</dbReference>
<dbReference type="InterPro" id="IPR002900">
    <property type="entry name" value="DUF38/FTH_CAE_spp"/>
</dbReference>
<dbReference type="PaxDb" id="6239-K10G4.10"/>
<gene>
    <name evidence="2" type="ORF">CELE_K10G4.10</name>
    <name evidence="2 4" type="ORF">K10G4.10</name>
</gene>
<evidence type="ECO:0000259" key="1">
    <source>
        <dbReference type="SMART" id="SM00256"/>
    </source>
</evidence>
<evidence type="ECO:0000313" key="4">
    <source>
        <dbReference type="WormBase" id="K10G4.10"/>
    </source>
</evidence>
<protein>
    <submittedName>
        <fullName evidence="2">F-box domain-containing protein</fullName>
    </submittedName>
</protein>
<reference evidence="2 3" key="1">
    <citation type="journal article" date="1998" name="Science">
        <title>Genome sequence of the nematode C. elegans: a platform for investigating biology.</title>
        <authorList>
            <consortium name="The C. elegans sequencing consortium"/>
            <person name="Sulson J.E."/>
            <person name="Waterston R."/>
        </authorList>
    </citation>
    <scope>NUCLEOTIDE SEQUENCE [LARGE SCALE GENOMIC DNA]</scope>
    <source>
        <strain evidence="2 3">Bristol N2</strain>
    </source>
</reference>
<dbReference type="PANTHER" id="PTHR23015:SF4">
    <property type="entry name" value="DUF38 DOMAIN-CONTAINING PROTEIN-RELATED"/>
    <property type="match status" value="1"/>
</dbReference>
<dbReference type="CDD" id="cd22150">
    <property type="entry name" value="F-box_CeFBXA-like"/>
    <property type="match status" value="1"/>
</dbReference>
<keyword evidence="3" id="KW-1185">Reference proteome</keyword>
<dbReference type="Proteomes" id="UP000001940">
    <property type="component" value="Chromosome V"/>
</dbReference>
<proteinExistence type="predicted"/>
<accession>Q564R7</accession>
<name>Q564R7_CAEEL</name>
<dbReference type="HOGENOM" id="CLU_769948_0_0_1"/>
<dbReference type="PhylomeDB" id="Q564R7"/>
<evidence type="ECO:0000313" key="3">
    <source>
        <dbReference type="Proteomes" id="UP000001940"/>
    </source>
</evidence>
<dbReference type="AlphaFoldDB" id="Q564R7"/>
<feature type="domain" description="F-box" evidence="1">
    <location>
        <begin position="112"/>
        <end position="152"/>
    </location>
</feature>
<evidence type="ECO:0000313" key="2">
    <source>
        <dbReference type="EMBL" id="CAI79212.4"/>
    </source>
</evidence>
<dbReference type="InterPro" id="IPR040161">
    <property type="entry name" value="FB224"/>
</dbReference>
<organism evidence="2 3">
    <name type="scientific">Caenorhabditis elegans</name>
    <dbReference type="NCBI Taxonomy" id="6239"/>
    <lineage>
        <taxon>Eukaryota</taxon>
        <taxon>Metazoa</taxon>
        <taxon>Ecdysozoa</taxon>
        <taxon>Nematoda</taxon>
        <taxon>Chromadorea</taxon>
        <taxon>Rhabditida</taxon>
        <taxon>Rhabditina</taxon>
        <taxon>Rhabditomorpha</taxon>
        <taxon>Rhabditoidea</taxon>
        <taxon>Rhabditidae</taxon>
        <taxon>Peloderinae</taxon>
        <taxon>Caenorhabditis</taxon>
    </lineage>
</organism>
<sequence>MLPFLDKPTRAENSKIIIPYRKVKKLTRGWNVLKFSLVSESENDDIQLKVKFVTPSLKNTNSMMKTFNAMMKITKKRMESVQNSPSFGKQLENRVRMFFGLTTPPNALWSDVPIKILATISDYLKTKDRMNHRKVSRSLQDFVDYQGSGINSLEISYRQNKVCLTIDNKRIEYREQEKRCIVSYQDQAIVIVKESPENMMLNDVAVLLQSSNVQLDRFSLTIDKWGIGNEIEIAPIEKILKSIKHLRAKSVHFQFVNVENTTSLLQHFKAGFLESMLLGLPDIHCSV</sequence>
<dbReference type="AGR" id="WB:WBGene00044202"/>